<name>A0ABX0UMY8_9BACT</name>
<evidence type="ECO:0000256" key="2">
    <source>
        <dbReference type="SAM" id="SignalP"/>
    </source>
</evidence>
<dbReference type="EMBL" id="JAASQJ010000003">
    <property type="protein sequence ID" value="NIJ54326.1"/>
    <property type="molecule type" value="Genomic_DNA"/>
</dbReference>
<feature type="domain" description="Sialate O-acetylesterase" evidence="3">
    <location>
        <begin position="126"/>
        <end position="332"/>
    </location>
</feature>
<evidence type="ECO:0008006" key="7">
    <source>
        <dbReference type="Google" id="ProtNLM"/>
    </source>
</evidence>
<comment type="caution">
    <text evidence="5">The sequence shown here is derived from an EMBL/GenBank/DDBJ whole genome shotgun (WGS) entry which is preliminary data.</text>
</comment>
<dbReference type="InterPro" id="IPR026444">
    <property type="entry name" value="Secre_tail"/>
</dbReference>
<dbReference type="Proteomes" id="UP001179181">
    <property type="component" value="Unassembled WGS sequence"/>
</dbReference>
<proteinExistence type="predicted"/>
<evidence type="ECO:0000313" key="6">
    <source>
        <dbReference type="Proteomes" id="UP001179181"/>
    </source>
</evidence>
<dbReference type="InterPro" id="IPR036514">
    <property type="entry name" value="SGNH_hydro_sf"/>
</dbReference>
<dbReference type="Gene3D" id="2.60.40.10">
    <property type="entry name" value="Immunoglobulins"/>
    <property type="match status" value="1"/>
</dbReference>
<feature type="chain" id="PRO_5047347048" description="Por secretion system C-terminal sorting domain-containing protein" evidence="2">
    <location>
        <begin position="23"/>
        <end position="661"/>
    </location>
</feature>
<dbReference type="Pfam" id="PF18962">
    <property type="entry name" value="Por_Secre_tail"/>
    <property type="match status" value="1"/>
</dbReference>
<evidence type="ECO:0000313" key="5">
    <source>
        <dbReference type="EMBL" id="NIJ54326.1"/>
    </source>
</evidence>
<gene>
    <name evidence="5" type="ORF">FHS68_003508</name>
</gene>
<sequence length="661" mass="73145">MKKNLPLLSFVFLLQFSSILFGQVTVTFPSDRAVFQRNNSHEASVYIGGYISEPFERIEARFVSLDAYTTAVPVGDGWAVVDNSIEAGHFYGSMVVREGWYKLEVRGVKKSGLTVSTAIDHVGVGEVFVIAGQSNATGGDQNPTGPSAQHDQVSSVNFQNYNAGTLTSYSYSNTQLPCPEYVHLDANTKTAPFGNYAWCWASFGDKLYEKFHVPIMIFNAGWSSTGSANWQQSIPTNGITNSAFGLPFPEGQPFGHLRLALNNYAAQLGIRAILWHQGETDNYLEKVNNAPTDYVNNLWQVISASRTVSGKENLAWVVARASRFTINNLTTTSQHVIDSQNKIINEDENYPYVYPGPETDPYYGKTYRGGDQIHFRGDGVNPDNSDGIVYSGLIHLAGFWADQITADFMNQSQPYAAIPPPAVSASYANTGLQITFTAPGSGSYNWLGVDCNQSEATSQSWTVGAGNYKLKMTDNNNNTVYSPRLFVSSSSLPVTWKSFHVKTSYSGRALIEWSTAAEINSSHFEVERSTDAISFKSIKTVNAAGESKNAISYQFEDEYLPSGTYYYRLKQVDLDERFEYTRIESVKVNANFAAKAYPNPVKEKLTIEAGESLGQVEVIDLRGVKRYTFDTRLRTTEVNMNSFPSGLYTVIVNGKIFKIAK</sequence>
<dbReference type="NCBIfam" id="TIGR04183">
    <property type="entry name" value="Por_Secre_tail"/>
    <property type="match status" value="1"/>
</dbReference>
<dbReference type="InterPro" id="IPR013783">
    <property type="entry name" value="Ig-like_fold"/>
</dbReference>
<protein>
    <recommendedName>
        <fullName evidence="7">Por secretion system C-terminal sorting domain-containing protein</fullName>
    </recommendedName>
</protein>
<evidence type="ECO:0000259" key="4">
    <source>
        <dbReference type="Pfam" id="PF18962"/>
    </source>
</evidence>
<keyword evidence="1" id="KW-0378">Hydrolase</keyword>
<dbReference type="SUPFAM" id="SSF52266">
    <property type="entry name" value="SGNH hydrolase"/>
    <property type="match status" value="1"/>
</dbReference>
<dbReference type="Gene3D" id="3.40.50.1110">
    <property type="entry name" value="SGNH hydrolase"/>
    <property type="match status" value="1"/>
</dbReference>
<dbReference type="Pfam" id="PF03629">
    <property type="entry name" value="SASA"/>
    <property type="match status" value="1"/>
</dbReference>
<evidence type="ECO:0000259" key="3">
    <source>
        <dbReference type="Pfam" id="PF03629"/>
    </source>
</evidence>
<dbReference type="InterPro" id="IPR005181">
    <property type="entry name" value="SASA"/>
</dbReference>
<dbReference type="RefSeq" id="WP_167272323.1">
    <property type="nucleotide sequence ID" value="NZ_JAASQJ010000003.1"/>
</dbReference>
<organism evidence="5 6">
    <name type="scientific">Dyadobacter arcticus</name>
    <dbReference type="NCBI Taxonomy" id="1078754"/>
    <lineage>
        <taxon>Bacteria</taxon>
        <taxon>Pseudomonadati</taxon>
        <taxon>Bacteroidota</taxon>
        <taxon>Cytophagia</taxon>
        <taxon>Cytophagales</taxon>
        <taxon>Spirosomataceae</taxon>
        <taxon>Dyadobacter</taxon>
    </lineage>
</organism>
<reference evidence="5 6" key="1">
    <citation type="submission" date="2020-03" db="EMBL/GenBank/DDBJ databases">
        <title>Genomic Encyclopedia of Type Strains, Phase IV (KMG-IV): sequencing the most valuable type-strain genomes for metagenomic binning, comparative biology and taxonomic classification.</title>
        <authorList>
            <person name="Goeker M."/>
        </authorList>
    </citation>
    <scope>NUCLEOTIDE SEQUENCE [LARGE SCALE GENOMIC DNA]</scope>
    <source>
        <strain evidence="5 6">DSM 102865</strain>
    </source>
</reference>
<feature type="domain" description="Secretion system C-terminal sorting" evidence="4">
    <location>
        <begin position="597"/>
        <end position="655"/>
    </location>
</feature>
<evidence type="ECO:0000256" key="1">
    <source>
        <dbReference type="ARBA" id="ARBA00022801"/>
    </source>
</evidence>
<keyword evidence="2" id="KW-0732">Signal</keyword>
<accession>A0ABX0UMY8</accession>
<keyword evidence="6" id="KW-1185">Reference proteome</keyword>
<feature type="signal peptide" evidence="2">
    <location>
        <begin position="1"/>
        <end position="22"/>
    </location>
</feature>